<keyword evidence="2" id="KW-0687">Ribonucleoprotein</keyword>
<dbReference type="RefSeq" id="WP_090078137.1">
    <property type="nucleotide sequence ID" value="NZ_FOQT01000001.1"/>
</dbReference>
<organism evidence="2 3">
    <name type="scientific">Halpernia frigidisoli</name>
    <dbReference type="NCBI Taxonomy" id="1125876"/>
    <lineage>
        <taxon>Bacteria</taxon>
        <taxon>Pseudomonadati</taxon>
        <taxon>Bacteroidota</taxon>
        <taxon>Flavobacteriia</taxon>
        <taxon>Flavobacteriales</taxon>
        <taxon>Weeksellaceae</taxon>
        <taxon>Chryseobacterium group</taxon>
        <taxon>Halpernia</taxon>
    </lineage>
</organism>
<sequence length="171" mass="19706">MITIFRATEKDFQTIVDIGKISVSEAHEGSSAPEDLMKYIGNNYNEEAIKKELNNNKNIYHIITYNGKAIGFSKINLNAKHPEIADENVVKLDRIYLLKEFQGHKLGFELLNHNIEFAKKHDQNGIWLFTWVGNLKAISFYKKVGFKTIASHQFFVTKTTSNLNHQMLLNF</sequence>
<dbReference type="SUPFAM" id="SSF55729">
    <property type="entry name" value="Acyl-CoA N-acyltransferases (Nat)"/>
    <property type="match status" value="1"/>
</dbReference>
<dbReference type="OrthoDB" id="7205533at2"/>
<dbReference type="CDD" id="cd04301">
    <property type="entry name" value="NAT_SF"/>
    <property type="match status" value="1"/>
</dbReference>
<dbReference type="AlphaFoldDB" id="A0A1I3CQ05"/>
<dbReference type="EMBL" id="FOQT01000001">
    <property type="protein sequence ID" value="SFH76615.1"/>
    <property type="molecule type" value="Genomic_DNA"/>
</dbReference>
<evidence type="ECO:0000313" key="3">
    <source>
        <dbReference type="Proteomes" id="UP000198931"/>
    </source>
</evidence>
<evidence type="ECO:0000259" key="1">
    <source>
        <dbReference type="PROSITE" id="PS51186"/>
    </source>
</evidence>
<dbReference type="InterPro" id="IPR000182">
    <property type="entry name" value="GNAT_dom"/>
</dbReference>
<dbReference type="GO" id="GO:0005840">
    <property type="term" value="C:ribosome"/>
    <property type="evidence" value="ECO:0007669"/>
    <property type="project" value="UniProtKB-KW"/>
</dbReference>
<dbReference type="STRING" id="1125876.SAMN05443292_0005"/>
<dbReference type="Gene3D" id="3.40.630.30">
    <property type="match status" value="1"/>
</dbReference>
<dbReference type="Pfam" id="PF00583">
    <property type="entry name" value="Acetyltransf_1"/>
    <property type="match status" value="1"/>
</dbReference>
<gene>
    <name evidence="2" type="ORF">SAMN05443292_0005</name>
</gene>
<protein>
    <submittedName>
        <fullName evidence="2">Ribosomal protein S18 acetylase RimI</fullName>
    </submittedName>
</protein>
<proteinExistence type="predicted"/>
<accession>A0A1I3CQ05</accession>
<dbReference type="InterPro" id="IPR016181">
    <property type="entry name" value="Acyl_CoA_acyltransferase"/>
</dbReference>
<feature type="domain" description="N-acetyltransferase" evidence="1">
    <location>
        <begin position="2"/>
        <end position="170"/>
    </location>
</feature>
<dbReference type="GO" id="GO:0016747">
    <property type="term" value="F:acyltransferase activity, transferring groups other than amino-acyl groups"/>
    <property type="evidence" value="ECO:0007669"/>
    <property type="project" value="InterPro"/>
</dbReference>
<name>A0A1I3CQ05_9FLAO</name>
<dbReference type="PROSITE" id="PS51186">
    <property type="entry name" value="GNAT"/>
    <property type="match status" value="1"/>
</dbReference>
<keyword evidence="3" id="KW-1185">Reference proteome</keyword>
<dbReference type="Proteomes" id="UP000198931">
    <property type="component" value="Unassembled WGS sequence"/>
</dbReference>
<keyword evidence="2" id="KW-0689">Ribosomal protein</keyword>
<evidence type="ECO:0000313" key="2">
    <source>
        <dbReference type="EMBL" id="SFH76615.1"/>
    </source>
</evidence>
<reference evidence="2 3" key="1">
    <citation type="submission" date="2016-10" db="EMBL/GenBank/DDBJ databases">
        <authorList>
            <person name="de Groot N.N."/>
        </authorList>
    </citation>
    <scope>NUCLEOTIDE SEQUENCE [LARGE SCALE GENOMIC DNA]</scope>
    <source>
        <strain evidence="2 3">DSM 26000</strain>
    </source>
</reference>